<feature type="region of interest" description="Disordered" evidence="1">
    <location>
        <begin position="1"/>
        <end position="38"/>
    </location>
</feature>
<keyword evidence="3" id="KW-0614">Plasmid</keyword>
<dbReference type="Proteomes" id="UP000595636">
    <property type="component" value="Plasmid unnamed1"/>
</dbReference>
<keyword evidence="2" id="KW-0812">Transmembrane</keyword>
<dbReference type="KEGG" id="slf:JEQ17_48715"/>
<gene>
    <name evidence="3" type="ORF">JEQ17_48715</name>
</gene>
<feature type="transmembrane region" description="Helical" evidence="2">
    <location>
        <begin position="54"/>
        <end position="75"/>
    </location>
</feature>
<reference evidence="3 4" key="1">
    <citation type="submission" date="2020-12" db="EMBL/GenBank/DDBJ databases">
        <title>A novel species.</title>
        <authorList>
            <person name="Li K."/>
        </authorList>
    </citation>
    <scope>NUCLEOTIDE SEQUENCE [LARGE SCALE GENOMIC DNA]</scope>
    <source>
        <strain evidence="3 4">ZYC-3</strain>
        <plasmid evidence="3 4">unnamed1</plasmid>
    </source>
</reference>
<feature type="compositionally biased region" description="Basic and acidic residues" evidence="1">
    <location>
        <begin position="1"/>
        <end position="10"/>
    </location>
</feature>
<evidence type="ECO:0008006" key="5">
    <source>
        <dbReference type="Google" id="ProtNLM"/>
    </source>
</evidence>
<sequence>MDTGDLDPHLRGLPQPVADAARDSVAGAHATARRLDPPLGADLTNHAAGAFTDAVSRVFLTSAAVCLAVSALIALRLPAQPRQQPAAEDAR</sequence>
<evidence type="ECO:0000313" key="3">
    <source>
        <dbReference type="EMBL" id="QQM47458.1"/>
    </source>
</evidence>
<protein>
    <recommendedName>
        <fullName evidence="5">MFS transporter</fullName>
    </recommendedName>
</protein>
<evidence type="ECO:0000256" key="1">
    <source>
        <dbReference type="SAM" id="MobiDB-lite"/>
    </source>
</evidence>
<name>A0A7T7RI17_9ACTN</name>
<dbReference type="AlphaFoldDB" id="A0A7T7RI17"/>
<evidence type="ECO:0000313" key="4">
    <source>
        <dbReference type="Proteomes" id="UP000595636"/>
    </source>
</evidence>
<accession>A0A7T7RI17</accession>
<geneLocation type="plasmid" evidence="3 4">
    <name>unnamed1</name>
</geneLocation>
<keyword evidence="4" id="KW-1185">Reference proteome</keyword>
<keyword evidence="2" id="KW-0472">Membrane</keyword>
<organism evidence="3 4">
    <name type="scientific">Streptomyces liliifuscus</name>
    <dbReference type="NCBI Taxonomy" id="2797636"/>
    <lineage>
        <taxon>Bacteria</taxon>
        <taxon>Bacillati</taxon>
        <taxon>Actinomycetota</taxon>
        <taxon>Actinomycetes</taxon>
        <taxon>Kitasatosporales</taxon>
        <taxon>Streptomycetaceae</taxon>
        <taxon>Streptomyces</taxon>
    </lineage>
</organism>
<dbReference type="RefSeq" id="WP_024127547.1">
    <property type="nucleotide sequence ID" value="NZ_CP066832.1"/>
</dbReference>
<keyword evidence="2" id="KW-1133">Transmembrane helix</keyword>
<evidence type="ECO:0000256" key="2">
    <source>
        <dbReference type="SAM" id="Phobius"/>
    </source>
</evidence>
<proteinExistence type="predicted"/>
<dbReference type="EMBL" id="CP066832">
    <property type="protein sequence ID" value="QQM47458.1"/>
    <property type="molecule type" value="Genomic_DNA"/>
</dbReference>